<evidence type="ECO:0000259" key="11">
    <source>
        <dbReference type="PROSITE" id="PS50929"/>
    </source>
</evidence>
<dbReference type="FunFam" id="3.40.50.300:FF:000221">
    <property type="entry name" value="Multidrug ABC transporter ATP-binding protein"/>
    <property type="match status" value="1"/>
</dbReference>
<dbReference type="PROSITE" id="PS50893">
    <property type="entry name" value="ABC_TRANSPORTER_2"/>
    <property type="match status" value="1"/>
</dbReference>
<dbReference type="InterPro" id="IPR017871">
    <property type="entry name" value="ABC_transporter-like_CS"/>
</dbReference>
<evidence type="ECO:0000256" key="4">
    <source>
        <dbReference type="ARBA" id="ARBA00022692"/>
    </source>
</evidence>
<comment type="caution">
    <text evidence="12">The sequence shown here is derived from an EMBL/GenBank/DDBJ whole genome shotgun (WGS) entry which is preliminary data.</text>
</comment>
<dbReference type="RefSeq" id="WP_190838750.1">
    <property type="nucleotide sequence ID" value="NZ_CAWPPI010000134.1"/>
</dbReference>
<dbReference type="GO" id="GO:0034040">
    <property type="term" value="F:ATPase-coupled lipid transmembrane transporter activity"/>
    <property type="evidence" value="ECO:0007669"/>
    <property type="project" value="TreeGrafter"/>
</dbReference>
<reference evidence="12" key="1">
    <citation type="submission" date="2020-09" db="EMBL/GenBank/DDBJ databases">
        <title>Iningainema tapete sp. nov. (Scytonemataceae, Cyanobacteria) from greenhouses in central Florida (USA) produces two types of nodularin with biosynthetic potential for microcystin-LR and anabaenopeptins.</title>
        <authorList>
            <person name="Berthold D.E."/>
            <person name="Lefler F.W."/>
            <person name="Huang I.-S."/>
            <person name="Abdulla H."/>
            <person name="Zimba P.V."/>
            <person name="Laughinghouse H.D. IV."/>
        </authorList>
    </citation>
    <scope>NUCLEOTIDE SEQUENCE</scope>
    <source>
        <strain evidence="12">BLCCT55</strain>
    </source>
</reference>
<dbReference type="Pfam" id="PF00005">
    <property type="entry name" value="ABC_tran"/>
    <property type="match status" value="1"/>
</dbReference>
<dbReference type="InterPro" id="IPR003439">
    <property type="entry name" value="ABC_transporter-like_ATP-bd"/>
</dbReference>
<dbReference type="PROSITE" id="PS50929">
    <property type="entry name" value="ABC_TM1F"/>
    <property type="match status" value="1"/>
</dbReference>
<organism evidence="12 13">
    <name type="scientific">Iningainema tapete BLCC-T55</name>
    <dbReference type="NCBI Taxonomy" id="2748662"/>
    <lineage>
        <taxon>Bacteria</taxon>
        <taxon>Bacillati</taxon>
        <taxon>Cyanobacteriota</taxon>
        <taxon>Cyanophyceae</taxon>
        <taxon>Nostocales</taxon>
        <taxon>Scytonemataceae</taxon>
        <taxon>Iningainema tapete</taxon>
    </lineage>
</organism>
<keyword evidence="4 9" id="KW-0812">Transmembrane</keyword>
<dbReference type="AlphaFoldDB" id="A0A8J6XP58"/>
<sequence>MFYKPHMQIVLRSISYFRKEYRQIAMLLFLIGATVVLGLVNAWPMAILVDTVLAQTPQPNWIHRLFLAPFGSGRLNRIFGMALVAMIVKILGETVMMLRKMLNYRIQYNGTMRVRTQLYDKLQALSLGWHGDRSQGDAIYRLSYDSLGPWGVIDTLIGSAAACVTLTAMIVIMLSRHVLLTLFALSFTPLLILANWYFEGKIKRRALESKRTDALMTSTMQQAIELIGLIQSFGREATESRRFGLMVERSVAASMRLHWLETLYPLAVQVIFALGSGVIFGYGGYLVYRDQFLRPVPNGVTTGDLIVFMAYLGQLWDPLGWVLGFTTKIQTFVASCDRVFAVIDEPPAIADEPDAQPLPLRKRTLALDDVSFEYSPGRPVLRNISARIEFGQMVAFLGPSGTGKSTLLNLLPRFYDPTKGSVRLDGIDLRTLKLYDVRKHMAIVTQGSPLFPGTIAENIAYGRGDALFHEIRSAAVESGAVEFIETLPQQYDTIIGEGGQNLSGGQRQRLAIARALLTKAPILILDEPTNALDLKHEQWVIETLHRLRRSRTIILVTHRLETAFDCDRIFVMHSGEIVEEGTHAELLARRGIYERMLGNRF</sequence>
<accession>A0A8J6XP58</accession>
<dbReference type="SMART" id="SM00382">
    <property type="entry name" value="AAA"/>
    <property type="match status" value="1"/>
</dbReference>
<evidence type="ECO:0000313" key="13">
    <source>
        <dbReference type="Proteomes" id="UP000629098"/>
    </source>
</evidence>
<evidence type="ECO:0000256" key="1">
    <source>
        <dbReference type="ARBA" id="ARBA00004651"/>
    </source>
</evidence>
<name>A0A8J6XP58_9CYAN</name>
<evidence type="ECO:0000256" key="9">
    <source>
        <dbReference type="SAM" id="Phobius"/>
    </source>
</evidence>
<feature type="transmembrane region" description="Helical" evidence="9">
    <location>
        <begin position="150"/>
        <end position="172"/>
    </location>
</feature>
<dbReference type="Gene3D" id="1.20.1560.10">
    <property type="entry name" value="ABC transporter type 1, transmembrane domain"/>
    <property type="match status" value="1"/>
</dbReference>
<feature type="domain" description="ABC transmembrane type-1" evidence="11">
    <location>
        <begin position="25"/>
        <end position="331"/>
    </location>
</feature>
<dbReference type="Proteomes" id="UP000629098">
    <property type="component" value="Unassembled WGS sequence"/>
</dbReference>
<evidence type="ECO:0000256" key="6">
    <source>
        <dbReference type="ARBA" id="ARBA00022840"/>
    </source>
</evidence>
<dbReference type="PANTHER" id="PTHR24221:SF468">
    <property type="entry name" value="ABC TRANSPORTER"/>
    <property type="match status" value="1"/>
</dbReference>
<evidence type="ECO:0000256" key="2">
    <source>
        <dbReference type="ARBA" id="ARBA00022448"/>
    </source>
</evidence>
<dbReference type="PANTHER" id="PTHR24221">
    <property type="entry name" value="ATP-BINDING CASSETTE SUB-FAMILY B"/>
    <property type="match status" value="1"/>
</dbReference>
<evidence type="ECO:0000256" key="3">
    <source>
        <dbReference type="ARBA" id="ARBA00022475"/>
    </source>
</evidence>
<feature type="transmembrane region" description="Helical" evidence="9">
    <location>
        <begin position="78"/>
        <end position="98"/>
    </location>
</feature>
<dbReference type="GO" id="GO:0016887">
    <property type="term" value="F:ATP hydrolysis activity"/>
    <property type="evidence" value="ECO:0007669"/>
    <property type="project" value="InterPro"/>
</dbReference>
<proteinExistence type="predicted"/>
<gene>
    <name evidence="12" type="ORF">ICL16_43405</name>
</gene>
<keyword evidence="5" id="KW-0547">Nucleotide-binding</keyword>
<keyword evidence="6 12" id="KW-0067">ATP-binding</keyword>
<dbReference type="InterPro" id="IPR003593">
    <property type="entry name" value="AAA+_ATPase"/>
</dbReference>
<dbReference type="SUPFAM" id="SSF90123">
    <property type="entry name" value="ABC transporter transmembrane region"/>
    <property type="match status" value="1"/>
</dbReference>
<dbReference type="SUPFAM" id="SSF52540">
    <property type="entry name" value="P-loop containing nucleoside triphosphate hydrolases"/>
    <property type="match status" value="1"/>
</dbReference>
<feature type="transmembrane region" description="Helical" evidence="9">
    <location>
        <begin position="178"/>
        <end position="198"/>
    </location>
</feature>
<dbReference type="InterPro" id="IPR039421">
    <property type="entry name" value="Type_1_exporter"/>
</dbReference>
<dbReference type="EMBL" id="JACXAE010000134">
    <property type="protein sequence ID" value="MBD2778718.1"/>
    <property type="molecule type" value="Genomic_DNA"/>
</dbReference>
<dbReference type="InterPro" id="IPR036640">
    <property type="entry name" value="ABC1_TM_sf"/>
</dbReference>
<evidence type="ECO:0000313" key="12">
    <source>
        <dbReference type="EMBL" id="MBD2778718.1"/>
    </source>
</evidence>
<evidence type="ECO:0000259" key="10">
    <source>
        <dbReference type="PROSITE" id="PS50893"/>
    </source>
</evidence>
<dbReference type="GO" id="GO:0140359">
    <property type="term" value="F:ABC-type transporter activity"/>
    <property type="evidence" value="ECO:0007669"/>
    <property type="project" value="InterPro"/>
</dbReference>
<feature type="transmembrane region" description="Helical" evidence="9">
    <location>
        <begin position="263"/>
        <end position="288"/>
    </location>
</feature>
<comment type="subcellular location">
    <subcellularLocation>
        <location evidence="1">Cell membrane</location>
        <topology evidence="1">Multi-pass membrane protein</topology>
    </subcellularLocation>
</comment>
<protein>
    <submittedName>
        <fullName evidence="12">ABC transporter ATP-binding protein</fullName>
    </submittedName>
</protein>
<dbReference type="InterPro" id="IPR027417">
    <property type="entry name" value="P-loop_NTPase"/>
</dbReference>
<keyword evidence="8 9" id="KW-0472">Membrane</keyword>
<dbReference type="PROSITE" id="PS00211">
    <property type="entry name" value="ABC_TRANSPORTER_1"/>
    <property type="match status" value="1"/>
</dbReference>
<dbReference type="GO" id="GO:0005886">
    <property type="term" value="C:plasma membrane"/>
    <property type="evidence" value="ECO:0007669"/>
    <property type="project" value="UniProtKB-SubCell"/>
</dbReference>
<feature type="domain" description="ABC transporter" evidence="10">
    <location>
        <begin position="365"/>
        <end position="599"/>
    </location>
</feature>
<keyword evidence="13" id="KW-1185">Reference proteome</keyword>
<evidence type="ECO:0000256" key="7">
    <source>
        <dbReference type="ARBA" id="ARBA00022989"/>
    </source>
</evidence>
<keyword evidence="3" id="KW-1003">Cell membrane</keyword>
<dbReference type="GO" id="GO:0005524">
    <property type="term" value="F:ATP binding"/>
    <property type="evidence" value="ECO:0007669"/>
    <property type="project" value="UniProtKB-KW"/>
</dbReference>
<dbReference type="Pfam" id="PF00664">
    <property type="entry name" value="ABC_membrane"/>
    <property type="match status" value="1"/>
</dbReference>
<dbReference type="Gene3D" id="3.40.50.300">
    <property type="entry name" value="P-loop containing nucleotide triphosphate hydrolases"/>
    <property type="match status" value="1"/>
</dbReference>
<keyword evidence="7 9" id="KW-1133">Transmembrane helix</keyword>
<evidence type="ECO:0000256" key="5">
    <source>
        <dbReference type="ARBA" id="ARBA00022741"/>
    </source>
</evidence>
<evidence type="ECO:0000256" key="8">
    <source>
        <dbReference type="ARBA" id="ARBA00023136"/>
    </source>
</evidence>
<dbReference type="InterPro" id="IPR011527">
    <property type="entry name" value="ABC1_TM_dom"/>
</dbReference>
<keyword evidence="2" id="KW-0813">Transport</keyword>